<keyword evidence="3" id="KW-0963">Cytoplasm</keyword>
<evidence type="ECO:0000256" key="6">
    <source>
        <dbReference type="SAM" id="MobiDB-lite"/>
    </source>
</evidence>
<comment type="caution">
    <text evidence="8">The sequence shown here is derived from an EMBL/GenBank/DDBJ whole genome shotgun (WGS) entry which is preliminary data.</text>
</comment>
<dbReference type="SMART" id="SM00537">
    <property type="entry name" value="DCX"/>
    <property type="match status" value="2"/>
</dbReference>
<feature type="region of interest" description="Disordered" evidence="6">
    <location>
        <begin position="1942"/>
        <end position="1977"/>
    </location>
</feature>
<evidence type="ECO:0000313" key="8">
    <source>
        <dbReference type="EMBL" id="KAK2860690.1"/>
    </source>
</evidence>
<dbReference type="SUPFAM" id="SSF89837">
    <property type="entry name" value="Doublecortin (DC)"/>
    <property type="match status" value="2"/>
</dbReference>
<feature type="compositionally biased region" description="Polar residues" evidence="6">
    <location>
        <begin position="249"/>
        <end position="272"/>
    </location>
</feature>
<protein>
    <recommendedName>
        <fullName evidence="7">Doublecortin domain-containing protein</fullName>
    </recommendedName>
</protein>
<dbReference type="PANTHER" id="PTHR23005">
    <property type="entry name" value="RETINITIS PIGMENTOSA 1 PROTEIN"/>
    <property type="match status" value="1"/>
</dbReference>
<dbReference type="Gene3D" id="3.10.20.230">
    <property type="entry name" value="Doublecortin domain"/>
    <property type="match status" value="2"/>
</dbReference>
<feature type="compositionally biased region" description="Basic and acidic residues" evidence="6">
    <location>
        <begin position="1589"/>
        <end position="1610"/>
    </location>
</feature>
<feature type="compositionally biased region" description="Polar residues" evidence="6">
    <location>
        <begin position="769"/>
        <end position="779"/>
    </location>
</feature>
<proteinExistence type="predicted"/>
<feature type="compositionally biased region" description="Basic residues" evidence="6">
    <location>
        <begin position="538"/>
        <end position="554"/>
    </location>
</feature>
<comment type="subcellular location">
    <subcellularLocation>
        <location evidence="1">Cell projection</location>
    </subcellularLocation>
    <subcellularLocation>
        <location evidence="2">Cytoplasm</location>
    </subcellularLocation>
</comment>
<reference evidence="8" key="1">
    <citation type="submission" date="2023-08" db="EMBL/GenBank/DDBJ databases">
        <title>Pelteobagrus vachellii genome.</title>
        <authorList>
            <person name="Liu H."/>
        </authorList>
    </citation>
    <scope>NUCLEOTIDE SEQUENCE</scope>
    <source>
        <strain evidence="8">PRFRI_2022a</strain>
        <tissue evidence="8">Muscle</tissue>
    </source>
</reference>
<feature type="region of interest" description="Disordered" evidence="6">
    <location>
        <begin position="1428"/>
        <end position="1610"/>
    </location>
</feature>
<feature type="region of interest" description="Disordered" evidence="6">
    <location>
        <begin position="746"/>
        <end position="781"/>
    </location>
</feature>
<feature type="compositionally biased region" description="Acidic residues" evidence="6">
    <location>
        <begin position="1541"/>
        <end position="1552"/>
    </location>
</feature>
<dbReference type="Proteomes" id="UP001187315">
    <property type="component" value="Unassembled WGS sequence"/>
</dbReference>
<feature type="region of interest" description="Disordered" evidence="6">
    <location>
        <begin position="938"/>
        <end position="979"/>
    </location>
</feature>
<dbReference type="FunFam" id="3.10.20.230:FF:000006">
    <property type="entry name" value="Oxygen-regulated protein 1"/>
    <property type="match status" value="1"/>
</dbReference>
<feature type="domain" description="Doublecortin" evidence="7">
    <location>
        <begin position="34"/>
        <end position="116"/>
    </location>
</feature>
<dbReference type="GO" id="GO:0035556">
    <property type="term" value="P:intracellular signal transduction"/>
    <property type="evidence" value="ECO:0007669"/>
    <property type="project" value="InterPro"/>
</dbReference>
<evidence type="ECO:0000313" key="9">
    <source>
        <dbReference type="Proteomes" id="UP001187315"/>
    </source>
</evidence>
<feature type="domain" description="Doublecortin" evidence="7">
    <location>
        <begin position="168"/>
        <end position="247"/>
    </location>
</feature>
<dbReference type="GO" id="GO:0060041">
    <property type="term" value="P:retina development in camera-type eye"/>
    <property type="evidence" value="ECO:0007669"/>
    <property type="project" value="TreeGrafter"/>
</dbReference>
<feature type="compositionally biased region" description="Basic and acidic residues" evidence="6">
    <location>
        <begin position="948"/>
        <end position="960"/>
    </location>
</feature>
<evidence type="ECO:0000256" key="1">
    <source>
        <dbReference type="ARBA" id="ARBA00004316"/>
    </source>
</evidence>
<dbReference type="InterPro" id="IPR003533">
    <property type="entry name" value="Doublecortin_dom"/>
</dbReference>
<dbReference type="Pfam" id="PF03607">
    <property type="entry name" value="DCX"/>
    <property type="match status" value="2"/>
</dbReference>
<feature type="compositionally biased region" description="Basic and acidic residues" evidence="6">
    <location>
        <begin position="1503"/>
        <end position="1513"/>
    </location>
</feature>
<feature type="compositionally biased region" description="Polar residues" evidence="6">
    <location>
        <begin position="1740"/>
        <end position="1751"/>
    </location>
</feature>
<feature type="compositionally biased region" description="Basic and acidic residues" evidence="6">
    <location>
        <begin position="1523"/>
        <end position="1536"/>
    </location>
</feature>
<feature type="region of interest" description="Disordered" evidence="6">
    <location>
        <begin position="409"/>
        <end position="500"/>
    </location>
</feature>
<feature type="region of interest" description="Disordered" evidence="6">
    <location>
        <begin position="528"/>
        <end position="562"/>
    </location>
</feature>
<dbReference type="GO" id="GO:0042461">
    <property type="term" value="P:photoreceptor cell development"/>
    <property type="evidence" value="ECO:0007669"/>
    <property type="project" value="TreeGrafter"/>
</dbReference>
<evidence type="ECO:0000259" key="7">
    <source>
        <dbReference type="PROSITE" id="PS50309"/>
    </source>
</evidence>
<evidence type="ECO:0000256" key="4">
    <source>
        <dbReference type="ARBA" id="ARBA00022737"/>
    </source>
</evidence>
<dbReference type="GO" id="GO:0035082">
    <property type="term" value="P:axoneme assembly"/>
    <property type="evidence" value="ECO:0007669"/>
    <property type="project" value="TreeGrafter"/>
</dbReference>
<feature type="compositionally biased region" description="Polar residues" evidence="6">
    <location>
        <begin position="615"/>
        <end position="642"/>
    </location>
</feature>
<gene>
    <name evidence="8" type="ORF">Q7C36_004856</name>
</gene>
<keyword evidence="5" id="KW-0966">Cell projection</keyword>
<feature type="region of interest" description="Disordered" evidence="6">
    <location>
        <begin position="606"/>
        <end position="642"/>
    </location>
</feature>
<dbReference type="GO" id="GO:0005930">
    <property type="term" value="C:axoneme"/>
    <property type="evidence" value="ECO:0007669"/>
    <property type="project" value="TreeGrafter"/>
</dbReference>
<keyword evidence="4" id="KW-0677">Repeat</keyword>
<evidence type="ECO:0000256" key="5">
    <source>
        <dbReference type="ARBA" id="ARBA00023273"/>
    </source>
</evidence>
<feature type="compositionally biased region" description="Basic and acidic residues" evidence="6">
    <location>
        <begin position="746"/>
        <end position="756"/>
    </location>
</feature>
<accession>A0AA88NJ79</accession>
<organism evidence="8 9">
    <name type="scientific">Tachysurus vachellii</name>
    <name type="common">Darkbarbel catfish</name>
    <name type="synonym">Pelteobagrus vachellii</name>
    <dbReference type="NCBI Taxonomy" id="175792"/>
    <lineage>
        <taxon>Eukaryota</taxon>
        <taxon>Metazoa</taxon>
        <taxon>Chordata</taxon>
        <taxon>Craniata</taxon>
        <taxon>Vertebrata</taxon>
        <taxon>Euteleostomi</taxon>
        <taxon>Actinopterygii</taxon>
        <taxon>Neopterygii</taxon>
        <taxon>Teleostei</taxon>
        <taxon>Ostariophysi</taxon>
        <taxon>Siluriformes</taxon>
        <taxon>Bagridae</taxon>
        <taxon>Tachysurus</taxon>
    </lineage>
</organism>
<keyword evidence="9" id="KW-1185">Reference proteome</keyword>
<dbReference type="GO" id="GO:0043005">
    <property type="term" value="C:neuron projection"/>
    <property type="evidence" value="ECO:0007669"/>
    <property type="project" value="UniProtKB-ARBA"/>
</dbReference>
<dbReference type="InterPro" id="IPR036572">
    <property type="entry name" value="Doublecortin_dom_sf"/>
</dbReference>
<sequence length="2038" mass="229074">MNTPLNHDQEQPDVFSGSTRTLPSRSFLASRDSKTVCFYKSGDPQFSGHWVVINSRTFKTFDGLLDVLSSKVPLPFGVRTITTPKGRRSIRSLDDLRHGASYVCSDQRKVKPLNLDEIKRRHVPWNSTRPTSAGRQGRRGLIRQLVKKNNVGRMAKMAESSVTVRTPKRLVVFKNRDPSTKHIVVLQRRTAPTFEALLEYLSQVMQFPVVKLYTSDGRRVEGLTALILCSGVIVAAGNEPFQAANFNAQASTSHSQPSHSVISESIGPTKTQPLPKIQQKTIHSRPRSRNFSLSSERYFVNQINVSLNGSHSDENDVKIGSKVNENKQSLKSEDMERCDFMSGIEENDRLIVPSDDEIEKSFRVNQDGSMTVEMKVRLTIKQEEMIHWTTTVSRACVNSQDIAAFSQQVSSYNSPDNKDNNINRTGESNIESYGSKNENTQSCKPNKLNKEGENHSESATSEALENPKPRFRRMPTPGPRRVRRKETSVENIKRRSQTAVQESRLGTYSYLEHTAEGELLEGCCVLSHSSSNSTRPVPKPRKKNLGDTKHKKTHSSVSLMSEDPQLHNKGKEITETKMHISHSQDNWENYFAKTWHDEDHRYEFLSQEHKKPDSTESWPQSSSNEWDTDLTKLSASSGSGHSRNNELLSLLSGQSDLSQTISTFTDYENQARCESLDKGAEISSKDDSENERVLGKKTKIAQKSQRSKKHVLLKSTVTDKMQKGLPVWKGVPDFLKDLKNSDSLESQSCKESDRHWQKVKKRKKGQLPQKVNISHSNFGRNDMLRPHIKKKLDVIPSSHSAPFKILTKQRSVNGGITKSPKECKELSESVSMPVLHSSLCNVCQYVENWLEKNHPESVPYMDELNPHESRARFQIESDFSDVSEMRSELDNENVVENCSSVEGSTVQKLESQRLLQIRCGGEPVETQNLGRFCKSMPSVRTPTAEQELGTRKNKSSEDLLPKLPDAGSETSPNTQLSPRSGMKHVLKQLCLSIKYIIRACSHSHISSLKTTKKSHSLPDFSSLLASVFGSTSKTLLSFLTVMTLKEGIAKCAIEDSDSANANNSGSNPEALHVMQSIQKLASIEDEEELKASLESLHSSISAQLKERWRDFQGNNDIKESPPMSPRWSEQEFALGFNSGEEDQDKGKVFGIREVMDKLNMCEDLRREISSLFRSDMTNFNGAHPNVEHSGQENQTTNVFSCKNENAIRKKDIKGFLEEERKCFEERVSEYDITNTKPAELFKVSEEIPLLESSSLDMEKSGRGKNVQIEDMTNQEGIFAHITEIVDDVKTNQERYVDNEPSKEDLCEVKQDMKDNVQIIEEKYTEDEIRLDDEVQTLDYNPSNLEDKVEWQECVSCMQSESELLSTTSEIVAISEAIDETFSRTGDCTVSLIGCSMNSKEEDTYYETREHAEQLNTTSMASETETVVEHHPNNGTIQTEKKNAIHKTVKSEASNSSVDEADLHSNDDSGSEEVESNYDHKGSMCSTSECEKLPGKPHHSSVSDQHDEHSDNYKSESCTWQESETEHDLQKSEEEQAHSLNENDEEADEDEDSNLPNSPLNQEGEYSDHFGSVSSKSQEALAELDLQTPDEEKVEEKNKHEDKQGNAVDTEKVLDTQSEQCFLEDPPNHQDFLTGKSCKIEDKHKAQSDSVGLEEADMDHECHCVHPTVFPQQLLDFVNLALMSSALIFTYDSNGFLRIEPDRCKNRRMTLSKSNVDDQYTRRCLPSPNTSDLSDYRPDTSDSGGDLSQVSTDLFTSGDEEAEKLFIYQGNMNQSSKNINRKVKTLDNGLKKPHPDTKQIASTDLKSFNSRRSFPDPMVNRTVQDPVYCNSSDSNGNSELAQCLAFHTKTDSEEGILIDKGRWLLKENHLIRKSPPVSMGMYENVDTSSVDTGHTSEDAPYIPYGTQPSRLAVISSSEMEDMAKPSTPKCTYFNMAHGSDSDPFLDNQSITSNKGRGFTRKNKEVSPMGETAKTCTQKNGSLPSFSSVEFKLASGKVHPADSMASNVVEKSHSLSCNTPHEEESVERLSLRCGQHCPIL</sequence>
<name>A0AA88NJ79_TACVA</name>
<dbReference type="PANTHER" id="PTHR23005:SF4">
    <property type="entry name" value="OXYGEN-REGULATED PROTEIN 1"/>
    <property type="match status" value="1"/>
</dbReference>
<evidence type="ECO:0000256" key="3">
    <source>
        <dbReference type="ARBA" id="ARBA00022490"/>
    </source>
</evidence>
<dbReference type="PROSITE" id="PS50309">
    <property type="entry name" value="DC"/>
    <property type="match status" value="2"/>
</dbReference>
<feature type="region of interest" description="Disordered" evidence="6">
    <location>
        <begin position="249"/>
        <end position="287"/>
    </location>
</feature>
<evidence type="ECO:0000256" key="2">
    <source>
        <dbReference type="ARBA" id="ARBA00004496"/>
    </source>
</evidence>
<feature type="compositionally biased region" description="Polar residues" evidence="6">
    <location>
        <begin position="422"/>
        <end position="444"/>
    </location>
</feature>
<dbReference type="EMBL" id="JAVHJS010000004">
    <property type="protein sequence ID" value="KAK2860690.1"/>
    <property type="molecule type" value="Genomic_DNA"/>
</dbReference>
<feature type="region of interest" description="Disordered" evidence="6">
    <location>
        <begin position="1714"/>
        <end position="1751"/>
    </location>
</feature>
<feature type="compositionally biased region" description="Polar residues" evidence="6">
    <location>
        <begin position="968"/>
        <end position="978"/>
    </location>
</feature>